<gene>
    <name evidence="9" type="ORF">SYNPS1DRAFT_20369</name>
</gene>
<dbReference type="Gene3D" id="1.10.3720.10">
    <property type="entry name" value="MetI-like"/>
    <property type="match status" value="1"/>
</dbReference>
<dbReference type="OrthoDB" id="5571475at2759"/>
<keyword evidence="5 7" id="KW-1133">Transmembrane helix</keyword>
<protein>
    <submittedName>
        <fullName evidence="9">Binding-protein-dependent transport systems inner membrane component</fullName>
    </submittedName>
</protein>
<evidence type="ECO:0000256" key="1">
    <source>
        <dbReference type="ARBA" id="ARBA00004651"/>
    </source>
</evidence>
<evidence type="ECO:0000256" key="7">
    <source>
        <dbReference type="SAM" id="Phobius"/>
    </source>
</evidence>
<dbReference type="PANTHER" id="PTHR43005:SF1">
    <property type="entry name" value="SPERMIDINE_PUTRESCINE TRANSPORT SYSTEM PERMEASE PROTEIN"/>
    <property type="match status" value="1"/>
</dbReference>
<dbReference type="PANTHER" id="PTHR43005">
    <property type="entry name" value="BLR7065 PROTEIN"/>
    <property type="match status" value="1"/>
</dbReference>
<feature type="transmembrane region" description="Helical" evidence="7">
    <location>
        <begin position="185"/>
        <end position="203"/>
    </location>
</feature>
<keyword evidence="2" id="KW-0813">Transport</keyword>
<dbReference type="SUPFAM" id="SSF160964">
    <property type="entry name" value="MalF N-terminal region-like"/>
    <property type="match status" value="1"/>
</dbReference>
<dbReference type="SUPFAM" id="SSF161098">
    <property type="entry name" value="MetI-like"/>
    <property type="match status" value="1"/>
</dbReference>
<comment type="subcellular location">
    <subcellularLocation>
        <location evidence="1">Cell membrane</location>
        <topology evidence="1">Multi-pass membrane protein</topology>
    </subcellularLocation>
</comment>
<evidence type="ECO:0000259" key="8">
    <source>
        <dbReference type="PROSITE" id="PS50928"/>
    </source>
</evidence>
<evidence type="ECO:0000313" key="10">
    <source>
        <dbReference type="Proteomes" id="UP000278143"/>
    </source>
</evidence>
<dbReference type="Proteomes" id="UP000278143">
    <property type="component" value="Unassembled WGS sequence"/>
</dbReference>
<feature type="transmembrane region" description="Helical" evidence="7">
    <location>
        <begin position="285"/>
        <end position="305"/>
    </location>
</feature>
<dbReference type="PROSITE" id="PS50928">
    <property type="entry name" value="ABC_TM1"/>
    <property type="match status" value="1"/>
</dbReference>
<dbReference type="InterPro" id="IPR000515">
    <property type="entry name" value="MetI-like"/>
</dbReference>
<keyword evidence="10" id="KW-1185">Reference proteome</keyword>
<feature type="transmembrane region" description="Helical" evidence="7">
    <location>
        <begin position="125"/>
        <end position="146"/>
    </location>
</feature>
<evidence type="ECO:0000256" key="4">
    <source>
        <dbReference type="ARBA" id="ARBA00022692"/>
    </source>
</evidence>
<feature type="transmembrane region" description="Helical" evidence="7">
    <location>
        <begin position="224"/>
        <end position="246"/>
    </location>
</feature>
<dbReference type="InterPro" id="IPR035906">
    <property type="entry name" value="MetI-like_sf"/>
</dbReference>
<dbReference type="CDD" id="cd06261">
    <property type="entry name" value="TM_PBP2"/>
    <property type="match status" value="1"/>
</dbReference>
<dbReference type="GO" id="GO:0005886">
    <property type="term" value="C:plasma membrane"/>
    <property type="evidence" value="ECO:0007669"/>
    <property type="project" value="UniProtKB-SubCell"/>
</dbReference>
<keyword evidence="6 7" id="KW-0472">Membrane</keyword>
<feature type="domain" description="ABC transmembrane type-1" evidence="8">
    <location>
        <begin position="88"/>
        <end position="302"/>
    </location>
</feature>
<evidence type="ECO:0000256" key="6">
    <source>
        <dbReference type="ARBA" id="ARBA00023136"/>
    </source>
</evidence>
<dbReference type="EMBL" id="KZ989109">
    <property type="protein sequence ID" value="RKP28285.1"/>
    <property type="molecule type" value="Genomic_DNA"/>
</dbReference>
<name>A0A4P9Z6Q8_9FUNG</name>
<keyword evidence="4 7" id="KW-0812">Transmembrane</keyword>
<dbReference type="Pfam" id="PF00528">
    <property type="entry name" value="BPD_transp_1"/>
    <property type="match status" value="1"/>
</dbReference>
<reference evidence="10" key="1">
    <citation type="journal article" date="2018" name="Nat. Microbiol.">
        <title>Leveraging single-cell genomics to expand the fungal tree of life.</title>
        <authorList>
            <person name="Ahrendt S.R."/>
            <person name="Quandt C.A."/>
            <person name="Ciobanu D."/>
            <person name="Clum A."/>
            <person name="Salamov A."/>
            <person name="Andreopoulos B."/>
            <person name="Cheng J.F."/>
            <person name="Woyke T."/>
            <person name="Pelin A."/>
            <person name="Henrissat B."/>
            <person name="Reynolds N.K."/>
            <person name="Benny G.L."/>
            <person name="Smith M.E."/>
            <person name="James T.Y."/>
            <person name="Grigoriev I.V."/>
        </authorList>
    </citation>
    <scope>NUCLEOTIDE SEQUENCE [LARGE SCALE GENOMIC DNA]</scope>
    <source>
        <strain evidence="10">Benny S71-1</strain>
    </source>
</reference>
<accession>A0A4P9Z6Q8</accession>
<evidence type="ECO:0000313" key="9">
    <source>
        <dbReference type="EMBL" id="RKP28285.1"/>
    </source>
</evidence>
<dbReference type="GO" id="GO:0055085">
    <property type="term" value="P:transmembrane transport"/>
    <property type="evidence" value="ECO:0007669"/>
    <property type="project" value="InterPro"/>
</dbReference>
<organism evidence="9 10">
    <name type="scientific">Syncephalis pseudoplumigaleata</name>
    <dbReference type="NCBI Taxonomy" id="1712513"/>
    <lineage>
        <taxon>Eukaryota</taxon>
        <taxon>Fungi</taxon>
        <taxon>Fungi incertae sedis</taxon>
        <taxon>Zoopagomycota</taxon>
        <taxon>Zoopagomycotina</taxon>
        <taxon>Zoopagomycetes</taxon>
        <taxon>Zoopagales</taxon>
        <taxon>Piptocephalidaceae</taxon>
        <taxon>Syncephalis</taxon>
    </lineage>
</organism>
<sequence length="318" mass="35702">MTTIPATVSTKPYVSSLSAWRRLMTNRNWIALWFMLPAAGFLILFLAYPLGLGVWMSFTDVRIGRAGQFIGIENYEWLWEDGVFWLSVFNTLVYTIVASAIKFALGLYLALLLNRSMPFKALIRAAVLIPFIVPTVLSAIAFWWIYDSQFSIISWSLTKMGLIHQNINFLGDSTWARVSVIIANIWRGVPFVAITLLAGLQTVSPSLYEAATLDGATNWQRFRYITYPLLTPIIAVVMTFSVLFTFTDFQLIWALTRGGPVNATHLMATLSYQRGILSGRLGEGAAIATAMIPFLLAAITISWFGMQRRKWQQGSDND</sequence>
<dbReference type="AlphaFoldDB" id="A0A4P9Z6Q8"/>
<evidence type="ECO:0000256" key="5">
    <source>
        <dbReference type="ARBA" id="ARBA00022989"/>
    </source>
</evidence>
<keyword evidence="3" id="KW-1003">Cell membrane</keyword>
<proteinExistence type="predicted"/>
<feature type="transmembrane region" description="Helical" evidence="7">
    <location>
        <begin position="30"/>
        <end position="50"/>
    </location>
</feature>
<evidence type="ECO:0000256" key="2">
    <source>
        <dbReference type="ARBA" id="ARBA00022448"/>
    </source>
</evidence>
<evidence type="ECO:0000256" key="3">
    <source>
        <dbReference type="ARBA" id="ARBA00022475"/>
    </source>
</evidence>
<feature type="transmembrane region" description="Helical" evidence="7">
    <location>
        <begin position="83"/>
        <end position="113"/>
    </location>
</feature>